<dbReference type="RefSeq" id="WP_379187266.1">
    <property type="nucleotide sequence ID" value="NZ_JBHSOW010000023.1"/>
</dbReference>
<dbReference type="SUPFAM" id="SSF55347">
    <property type="entry name" value="Glyceraldehyde-3-phosphate dehydrogenase-like, C-terminal domain"/>
    <property type="match status" value="1"/>
</dbReference>
<name>A0ABW0VX62_9BACL</name>
<feature type="domain" description="GFO/IDH/MocA-like oxidoreductase" evidence="2">
    <location>
        <begin position="127"/>
        <end position="249"/>
    </location>
</feature>
<comment type="caution">
    <text evidence="3">The sequence shown here is derived from an EMBL/GenBank/DDBJ whole genome shotgun (WGS) entry which is preliminary data.</text>
</comment>
<dbReference type="Pfam" id="PF22725">
    <property type="entry name" value="GFO_IDH_MocA_C3"/>
    <property type="match status" value="1"/>
</dbReference>
<proteinExistence type="predicted"/>
<dbReference type="Pfam" id="PF01408">
    <property type="entry name" value="GFO_IDH_MocA"/>
    <property type="match status" value="1"/>
</dbReference>
<dbReference type="Gene3D" id="3.30.360.10">
    <property type="entry name" value="Dihydrodipicolinate Reductase, domain 2"/>
    <property type="match status" value="1"/>
</dbReference>
<reference evidence="4" key="1">
    <citation type="journal article" date="2019" name="Int. J. Syst. Evol. Microbiol.">
        <title>The Global Catalogue of Microorganisms (GCM) 10K type strain sequencing project: providing services to taxonomists for standard genome sequencing and annotation.</title>
        <authorList>
            <consortium name="The Broad Institute Genomics Platform"/>
            <consortium name="The Broad Institute Genome Sequencing Center for Infectious Disease"/>
            <person name="Wu L."/>
            <person name="Ma J."/>
        </authorList>
    </citation>
    <scope>NUCLEOTIDE SEQUENCE [LARGE SCALE GENOMIC DNA]</scope>
    <source>
        <strain evidence="4">CGMCC 1.3240</strain>
    </source>
</reference>
<dbReference type="InterPro" id="IPR055170">
    <property type="entry name" value="GFO_IDH_MocA-like_dom"/>
</dbReference>
<sequence length="335" mass="36142">MKIGIISFAHMHAYSYAQAIINMEGVELAGIADDNKERGEKYAAEFGTAYYADYKQLLDQGLDGVVVTSENIRHKEHVVAAAAAGVHVMCEKPIATTMEDAREMIASCEANGVMLQTAFPVRFSTSVRRAKEIVDSGSLGDIIAMKGTNRGQNPGGWFIDPALSGGGAVIDHTVHVVDIMRWFTGAEIAEVYAEIDNLVYDTPIDDSGIISMTFDNGIFATLDCSWNRNRNYPTWGDVTLEIVGTSGTLSLDAMNQKINVFSDVNGYKHAFWGDDMDTGLVGDFIKGIREGSKQASVTGVDGMRAVEVALAAYASAKQQDTVKLGADWAVSGDRS</sequence>
<protein>
    <submittedName>
        <fullName evidence="3">Gfo/Idh/MocA family protein</fullName>
    </submittedName>
</protein>
<evidence type="ECO:0000313" key="4">
    <source>
        <dbReference type="Proteomes" id="UP001596047"/>
    </source>
</evidence>
<keyword evidence="4" id="KW-1185">Reference proteome</keyword>
<dbReference type="PANTHER" id="PTHR43377">
    <property type="entry name" value="BILIVERDIN REDUCTASE A"/>
    <property type="match status" value="1"/>
</dbReference>
<dbReference type="Proteomes" id="UP001596047">
    <property type="component" value="Unassembled WGS sequence"/>
</dbReference>
<evidence type="ECO:0000259" key="1">
    <source>
        <dbReference type="Pfam" id="PF01408"/>
    </source>
</evidence>
<dbReference type="InterPro" id="IPR000683">
    <property type="entry name" value="Gfo/Idh/MocA-like_OxRdtase_N"/>
</dbReference>
<dbReference type="InterPro" id="IPR051450">
    <property type="entry name" value="Gfo/Idh/MocA_Oxidoreductases"/>
</dbReference>
<dbReference type="SUPFAM" id="SSF51735">
    <property type="entry name" value="NAD(P)-binding Rossmann-fold domains"/>
    <property type="match status" value="1"/>
</dbReference>
<evidence type="ECO:0000259" key="2">
    <source>
        <dbReference type="Pfam" id="PF22725"/>
    </source>
</evidence>
<evidence type="ECO:0000313" key="3">
    <source>
        <dbReference type="EMBL" id="MFC5648775.1"/>
    </source>
</evidence>
<gene>
    <name evidence="3" type="ORF">ACFPYJ_06465</name>
</gene>
<organism evidence="3 4">
    <name type="scientific">Paenibacillus solisilvae</name>
    <dbReference type="NCBI Taxonomy" id="2486751"/>
    <lineage>
        <taxon>Bacteria</taxon>
        <taxon>Bacillati</taxon>
        <taxon>Bacillota</taxon>
        <taxon>Bacilli</taxon>
        <taxon>Bacillales</taxon>
        <taxon>Paenibacillaceae</taxon>
        <taxon>Paenibacillus</taxon>
    </lineage>
</organism>
<dbReference type="Gene3D" id="3.40.50.720">
    <property type="entry name" value="NAD(P)-binding Rossmann-like Domain"/>
    <property type="match status" value="1"/>
</dbReference>
<dbReference type="PANTHER" id="PTHR43377:SF1">
    <property type="entry name" value="BILIVERDIN REDUCTASE A"/>
    <property type="match status" value="1"/>
</dbReference>
<dbReference type="EMBL" id="JBHSOW010000023">
    <property type="protein sequence ID" value="MFC5648775.1"/>
    <property type="molecule type" value="Genomic_DNA"/>
</dbReference>
<feature type="domain" description="Gfo/Idh/MocA-like oxidoreductase N-terminal" evidence="1">
    <location>
        <begin position="2"/>
        <end position="118"/>
    </location>
</feature>
<accession>A0ABW0VX62</accession>
<dbReference type="InterPro" id="IPR036291">
    <property type="entry name" value="NAD(P)-bd_dom_sf"/>
</dbReference>